<dbReference type="InterPro" id="IPR039195">
    <property type="entry name" value="ANKRD40"/>
</dbReference>
<dbReference type="InterPro" id="IPR002110">
    <property type="entry name" value="Ankyrin_rpt"/>
</dbReference>
<keyword evidence="3" id="KW-1185">Reference proteome</keyword>
<evidence type="ECO:0000313" key="3">
    <source>
        <dbReference type="Proteomes" id="UP000216605"/>
    </source>
</evidence>
<dbReference type="PROSITE" id="PS50088">
    <property type="entry name" value="ANK_REPEAT"/>
    <property type="match status" value="1"/>
</dbReference>
<evidence type="ECO:0000256" key="1">
    <source>
        <dbReference type="PROSITE-ProRule" id="PRU00023"/>
    </source>
</evidence>
<keyword evidence="1" id="KW-0040">ANK repeat</keyword>
<dbReference type="PANTHER" id="PTHR24192:SF3">
    <property type="entry name" value="ANKYRIN REPEAT DOMAIN 40"/>
    <property type="match status" value="1"/>
</dbReference>
<feature type="non-terminal residue" evidence="2">
    <location>
        <position position="1"/>
    </location>
</feature>
<feature type="repeat" description="ANK" evidence="1">
    <location>
        <begin position="230"/>
        <end position="262"/>
    </location>
</feature>
<sequence>VSSNGMNDIDDIVFNEQWDRVLEEISKDKNLIGRLEPYDLAWKRFQYQLADNGKEELIAPFGDFKDLLKIIDKCKEEGILGLTIPQATAFQQIDQIKKLITQGHNIDEQEFGERTGLLVAAALNDKQLVQFFIDNGAFVSFYDQDNFEAIDLTTSKEIIELLAEHGGKTKAQRRQDYDEYCDAREKLNILREINLSFMKAAEKGDTIKMEDALKQSSMDFMTLNFAYPINGWTALHYAAKNNDKKTFDFLVNKGIDTTKKNIDGLTAKELAKSLGHNEI</sequence>
<dbReference type="PROSITE" id="PS50297">
    <property type="entry name" value="ANK_REP_REGION"/>
    <property type="match status" value="1"/>
</dbReference>
<dbReference type="PANTHER" id="PTHR24192">
    <property type="entry name" value="ANKYRIN REPEAT DOMAIN 40"/>
    <property type="match status" value="1"/>
</dbReference>
<dbReference type="Proteomes" id="UP000216605">
    <property type="component" value="Unassembled WGS sequence"/>
</dbReference>
<dbReference type="AlphaFoldDB" id="A0A256AA76"/>
<dbReference type="SUPFAM" id="SSF48403">
    <property type="entry name" value="Ankyrin repeat"/>
    <property type="match status" value="1"/>
</dbReference>
<protein>
    <submittedName>
        <fullName evidence="2">Uncharacterized protein</fullName>
    </submittedName>
</protein>
<gene>
    <name evidence="2" type="ORF">CHU92_00055</name>
</gene>
<proteinExistence type="predicted"/>
<dbReference type="EMBL" id="NOXV01000008">
    <property type="protein sequence ID" value="OYQ50607.1"/>
    <property type="molecule type" value="Genomic_DNA"/>
</dbReference>
<dbReference type="SMART" id="SM00248">
    <property type="entry name" value="ANK"/>
    <property type="match status" value="2"/>
</dbReference>
<comment type="caution">
    <text evidence="2">The sequence shown here is derived from an EMBL/GenBank/DDBJ whole genome shotgun (WGS) entry which is preliminary data.</text>
</comment>
<name>A0A256AA76_9FLAO</name>
<dbReference type="RefSeq" id="WP_094411382.1">
    <property type="nucleotide sequence ID" value="NZ_NOXV01000008.1"/>
</dbReference>
<accession>A0A256AA76</accession>
<reference evidence="2 3" key="1">
    <citation type="submission" date="2017-07" db="EMBL/GenBank/DDBJ databases">
        <title>Flavobacterium cyanobacteriorum sp. nov., isolated from cyanobacterial aggregates in a eutrophic lake.</title>
        <authorList>
            <person name="Cai H."/>
        </authorList>
    </citation>
    <scope>NUCLEOTIDE SEQUENCE [LARGE SCALE GENOMIC DNA]</scope>
    <source>
        <strain evidence="2 3">TH021</strain>
    </source>
</reference>
<dbReference type="InterPro" id="IPR036770">
    <property type="entry name" value="Ankyrin_rpt-contain_sf"/>
</dbReference>
<dbReference type="Pfam" id="PF12796">
    <property type="entry name" value="Ank_2"/>
    <property type="match status" value="1"/>
</dbReference>
<organism evidence="2 3">
    <name type="scientific">Flavobacterium cyanobacteriorum</name>
    <dbReference type="NCBI Taxonomy" id="2022802"/>
    <lineage>
        <taxon>Bacteria</taxon>
        <taxon>Pseudomonadati</taxon>
        <taxon>Bacteroidota</taxon>
        <taxon>Flavobacteriia</taxon>
        <taxon>Flavobacteriales</taxon>
        <taxon>Flavobacteriaceae</taxon>
        <taxon>Flavobacterium</taxon>
    </lineage>
</organism>
<dbReference type="Gene3D" id="1.25.40.20">
    <property type="entry name" value="Ankyrin repeat-containing domain"/>
    <property type="match status" value="2"/>
</dbReference>
<evidence type="ECO:0000313" key="2">
    <source>
        <dbReference type="EMBL" id="OYQ50607.1"/>
    </source>
</evidence>